<dbReference type="Proteomes" id="UP000218334">
    <property type="component" value="Unassembled WGS sequence"/>
</dbReference>
<gene>
    <name evidence="1" type="ORF">ARMSODRAFT_967267</name>
</gene>
<evidence type="ECO:0000313" key="1">
    <source>
        <dbReference type="EMBL" id="PBK59034.1"/>
    </source>
</evidence>
<keyword evidence="2" id="KW-1185">Reference proteome</keyword>
<accession>A0A2H3AQJ0</accession>
<reference evidence="2" key="1">
    <citation type="journal article" date="2017" name="Nat. Ecol. Evol.">
        <title>Genome expansion and lineage-specific genetic innovations in the forest pathogenic fungi Armillaria.</title>
        <authorList>
            <person name="Sipos G."/>
            <person name="Prasanna A.N."/>
            <person name="Walter M.C."/>
            <person name="O'Connor E."/>
            <person name="Balint B."/>
            <person name="Krizsan K."/>
            <person name="Kiss B."/>
            <person name="Hess J."/>
            <person name="Varga T."/>
            <person name="Slot J."/>
            <person name="Riley R."/>
            <person name="Boka B."/>
            <person name="Rigling D."/>
            <person name="Barry K."/>
            <person name="Lee J."/>
            <person name="Mihaltcheva S."/>
            <person name="LaButti K."/>
            <person name="Lipzen A."/>
            <person name="Waldron R."/>
            <person name="Moloney N.M."/>
            <person name="Sperisen C."/>
            <person name="Kredics L."/>
            <person name="Vagvoelgyi C."/>
            <person name="Patrignani A."/>
            <person name="Fitzpatrick D."/>
            <person name="Nagy I."/>
            <person name="Doyle S."/>
            <person name="Anderson J.B."/>
            <person name="Grigoriev I.V."/>
            <person name="Gueldener U."/>
            <person name="Muensterkoetter M."/>
            <person name="Nagy L.G."/>
        </authorList>
    </citation>
    <scope>NUCLEOTIDE SEQUENCE [LARGE SCALE GENOMIC DNA]</scope>
    <source>
        <strain evidence="2">28-4</strain>
    </source>
</reference>
<proteinExistence type="predicted"/>
<dbReference type="EMBL" id="KZ293515">
    <property type="protein sequence ID" value="PBK59034.1"/>
    <property type="molecule type" value="Genomic_DNA"/>
</dbReference>
<evidence type="ECO:0000313" key="2">
    <source>
        <dbReference type="Proteomes" id="UP000218334"/>
    </source>
</evidence>
<sequence length="94" mass="10655">MLKFDFLIGVGISASVAARQDVCSRSLPVVQPLTCLVDYGAFLARTPQICQCWPHFFSYVTPRCREHPLQFERETCEAACQWLEGFTETNPIGR</sequence>
<dbReference type="AlphaFoldDB" id="A0A2H3AQJ0"/>
<protein>
    <submittedName>
        <fullName evidence="1">Uncharacterized protein</fullName>
    </submittedName>
</protein>
<organism evidence="1 2">
    <name type="scientific">Armillaria solidipes</name>
    <dbReference type="NCBI Taxonomy" id="1076256"/>
    <lineage>
        <taxon>Eukaryota</taxon>
        <taxon>Fungi</taxon>
        <taxon>Dikarya</taxon>
        <taxon>Basidiomycota</taxon>
        <taxon>Agaricomycotina</taxon>
        <taxon>Agaricomycetes</taxon>
        <taxon>Agaricomycetidae</taxon>
        <taxon>Agaricales</taxon>
        <taxon>Marasmiineae</taxon>
        <taxon>Physalacriaceae</taxon>
        <taxon>Armillaria</taxon>
    </lineage>
</organism>
<name>A0A2H3AQJ0_9AGAR</name>